<evidence type="ECO:0000313" key="1">
    <source>
        <dbReference type="EMBL" id="SFM22789.1"/>
    </source>
</evidence>
<dbReference type="EMBL" id="FOTS01000057">
    <property type="protein sequence ID" value="SFM22789.1"/>
    <property type="molecule type" value="Genomic_DNA"/>
</dbReference>
<dbReference type="AlphaFoldDB" id="A0A1I4P4X1"/>
<organism evidence="1 2">
    <name type="scientific">Pelosinus propionicus DSM 13327</name>
    <dbReference type="NCBI Taxonomy" id="1123291"/>
    <lineage>
        <taxon>Bacteria</taxon>
        <taxon>Bacillati</taxon>
        <taxon>Bacillota</taxon>
        <taxon>Negativicutes</taxon>
        <taxon>Selenomonadales</taxon>
        <taxon>Sporomusaceae</taxon>
        <taxon>Pelosinus</taxon>
    </lineage>
</organism>
<protein>
    <submittedName>
        <fullName evidence="1">Uncharacterized protein</fullName>
    </submittedName>
</protein>
<name>A0A1I4P4X1_9FIRM</name>
<proteinExistence type="predicted"/>
<accession>A0A1I4P4X1</accession>
<keyword evidence="2" id="KW-1185">Reference proteome</keyword>
<gene>
    <name evidence="1" type="ORF">SAMN04490355_105724</name>
</gene>
<evidence type="ECO:0000313" key="2">
    <source>
        <dbReference type="Proteomes" id="UP000199520"/>
    </source>
</evidence>
<sequence>MARGIRENSLLKIFLTRSFLGPIFRPLLYSREEYIHYTFLKEITMLTQDIMEIPDLEQRGLTYYWLIEVPKSLFEGIFIIADDNKKNAIFQIIHLARMEVG</sequence>
<dbReference type="Proteomes" id="UP000199520">
    <property type="component" value="Unassembled WGS sequence"/>
</dbReference>
<reference evidence="2" key="1">
    <citation type="submission" date="2016-10" db="EMBL/GenBank/DDBJ databases">
        <authorList>
            <person name="Varghese N."/>
            <person name="Submissions S."/>
        </authorList>
    </citation>
    <scope>NUCLEOTIDE SEQUENCE [LARGE SCALE GENOMIC DNA]</scope>
    <source>
        <strain evidence="2">DSM 13327</strain>
    </source>
</reference>